<accession>A0A1F7GRV1</accession>
<evidence type="ECO:0000313" key="9">
    <source>
        <dbReference type="Proteomes" id="UP000177026"/>
    </source>
</evidence>
<dbReference type="Pfam" id="PF22544">
    <property type="entry name" value="HYDIN_VesB_CFA65-like_Ig"/>
    <property type="match status" value="1"/>
</dbReference>
<dbReference type="InterPro" id="IPR013783">
    <property type="entry name" value="Ig-like_fold"/>
</dbReference>
<dbReference type="AlphaFoldDB" id="A0A1F7GRV1"/>
<dbReference type="Gene3D" id="2.60.40.10">
    <property type="entry name" value="Immunoglobulins"/>
    <property type="match status" value="1"/>
</dbReference>
<keyword evidence="5" id="KW-0966">Cell projection</keyword>
<evidence type="ECO:0000256" key="5">
    <source>
        <dbReference type="ARBA" id="ARBA00023273"/>
    </source>
</evidence>
<protein>
    <recommendedName>
        <fullName evidence="7">HYDIN/VesB/CFA65-like Ig-like domain-containing protein</fullName>
    </recommendedName>
</protein>
<feature type="transmembrane region" description="Helical" evidence="6">
    <location>
        <begin position="6"/>
        <end position="24"/>
    </location>
</feature>
<organism evidence="8 9">
    <name type="scientific">Candidatus Roizmanbacteria bacterium RIFCSPHIGHO2_01_FULL_39_8</name>
    <dbReference type="NCBI Taxonomy" id="1802033"/>
    <lineage>
        <taxon>Bacteria</taxon>
        <taxon>Candidatus Roizmaniibacteriota</taxon>
    </lineage>
</organism>
<evidence type="ECO:0000259" key="7">
    <source>
        <dbReference type="Pfam" id="PF22544"/>
    </source>
</evidence>
<evidence type="ECO:0000256" key="4">
    <source>
        <dbReference type="ARBA" id="ARBA00023069"/>
    </source>
</evidence>
<dbReference type="GO" id="GO:0005737">
    <property type="term" value="C:cytoplasm"/>
    <property type="evidence" value="ECO:0007669"/>
    <property type="project" value="UniProtKB-SubCell"/>
</dbReference>
<keyword evidence="4" id="KW-0969">Cilium</keyword>
<keyword evidence="6" id="KW-0812">Transmembrane</keyword>
<keyword evidence="6" id="KW-0472">Membrane</keyword>
<evidence type="ECO:0000256" key="2">
    <source>
        <dbReference type="ARBA" id="ARBA00004496"/>
    </source>
</evidence>
<keyword evidence="3" id="KW-0963">Cytoplasm</keyword>
<dbReference type="EMBL" id="MFZI01000013">
    <property type="protein sequence ID" value="OGK21700.1"/>
    <property type="molecule type" value="Genomic_DNA"/>
</dbReference>
<sequence length="165" mass="18103">MNSKTIVIAIVGIFTFLLGSYFVIQATSTPDVKVASYSSSAKEKPEVEVKSTSFDMGKMKVSEQKTAEFMLKNTGAKPLQLYDISSSCGCTVGQISYLGKESKEFGMHSVGAFGTPIAPNTEAKVKITYRPYVMPVYGKVEREVYISTNDPQNPKLVFQVKAFVQ</sequence>
<feature type="domain" description="HYDIN/VesB/CFA65-like Ig-like" evidence="7">
    <location>
        <begin position="45"/>
        <end position="159"/>
    </location>
</feature>
<gene>
    <name evidence="8" type="ORF">A2866_04525</name>
</gene>
<evidence type="ECO:0000256" key="3">
    <source>
        <dbReference type="ARBA" id="ARBA00022490"/>
    </source>
</evidence>
<evidence type="ECO:0000256" key="6">
    <source>
        <dbReference type="SAM" id="Phobius"/>
    </source>
</evidence>
<name>A0A1F7GRV1_9BACT</name>
<dbReference type="InterPro" id="IPR053879">
    <property type="entry name" value="HYDIN_VesB_CFA65-like_Ig"/>
</dbReference>
<comment type="caution">
    <text evidence="8">The sequence shown here is derived from an EMBL/GenBank/DDBJ whole genome shotgun (WGS) entry which is preliminary data.</text>
</comment>
<keyword evidence="6" id="KW-1133">Transmembrane helix</keyword>
<comment type="subcellular location">
    <subcellularLocation>
        <location evidence="1">Cell projection</location>
        <location evidence="1">Cilium</location>
    </subcellularLocation>
    <subcellularLocation>
        <location evidence="2">Cytoplasm</location>
    </subcellularLocation>
</comment>
<reference evidence="8 9" key="1">
    <citation type="journal article" date="2016" name="Nat. Commun.">
        <title>Thousands of microbial genomes shed light on interconnected biogeochemical processes in an aquifer system.</title>
        <authorList>
            <person name="Anantharaman K."/>
            <person name="Brown C.T."/>
            <person name="Hug L.A."/>
            <person name="Sharon I."/>
            <person name="Castelle C.J."/>
            <person name="Probst A.J."/>
            <person name="Thomas B.C."/>
            <person name="Singh A."/>
            <person name="Wilkins M.J."/>
            <person name="Karaoz U."/>
            <person name="Brodie E.L."/>
            <person name="Williams K.H."/>
            <person name="Hubbard S.S."/>
            <person name="Banfield J.F."/>
        </authorList>
    </citation>
    <scope>NUCLEOTIDE SEQUENCE [LARGE SCALE GENOMIC DNA]</scope>
</reference>
<dbReference type="Proteomes" id="UP000177026">
    <property type="component" value="Unassembled WGS sequence"/>
</dbReference>
<dbReference type="PANTHER" id="PTHR37833:SF1">
    <property type="entry name" value="SIGNAL PEPTIDE PROTEIN"/>
    <property type="match status" value="1"/>
</dbReference>
<proteinExistence type="predicted"/>
<evidence type="ECO:0000256" key="1">
    <source>
        <dbReference type="ARBA" id="ARBA00004138"/>
    </source>
</evidence>
<evidence type="ECO:0000313" key="8">
    <source>
        <dbReference type="EMBL" id="OGK21700.1"/>
    </source>
</evidence>
<dbReference type="PANTHER" id="PTHR37833">
    <property type="entry name" value="LIPOPROTEIN-RELATED"/>
    <property type="match status" value="1"/>
</dbReference>